<comment type="caution">
    <text evidence="7">The sequence shown here is derived from an EMBL/GenBank/DDBJ whole genome shotgun (WGS) entry which is preliminary data.</text>
</comment>
<feature type="transmembrane region" description="Helical" evidence="6">
    <location>
        <begin position="251"/>
        <end position="274"/>
    </location>
</feature>
<evidence type="ECO:0000256" key="4">
    <source>
        <dbReference type="ARBA" id="ARBA00023136"/>
    </source>
</evidence>
<evidence type="ECO:0000256" key="6">
    <source>
        <dbReference type="SAM" id="Phobius"/>
    </source>
</evidence>
<dbReference type="GO" id="GO:0016020">
    <property type="term" value="C:membrane"/>
    <property type="evidence" value="ECO:0007669"/>
    <property type="project" value="UniProtKB-SubCell"/>
</dbReference>
<organism evidence="7 8">
    <name type="scientific">Hondaea fermentalgiana</name>
    <dbReference type="NCBI Taxonomy" id="2315210"/>
    <lineage>
        <taxon>Eukaryota</taxon>
        <taxon>Sar</taxon>
        <taxon>Stramenopiles</taxon>
        <taxon>Bigyra</taxon>
        <taxon>Labyrinthulomycetes</taxon>
        <taxon>Thraustochytrida</taxon>
        <taxon>Thraustochytriidae</taxon>
        <taxon>Hondaea</taxon>
    </lineage>
</organism>
<keyword evidence="8" id="KW-1185">Reference proteome</keyword>
<evidence type="ECO:0000256" key="2">
    <source>
        <dbReference type="ARBA" id="ARBA00022692"/>
    </source>
</evidence>
<keyword evidence="3 6" id="KW-1133">Transmembrane helix</keyword>
<feature type="transmembrane region" description="Helical" evidence="6">
    <location>
        <begin position="62"/>
        <end position="86"/>
    </location>
</feature>
<reference evidence="7 8" key="1">
    <citation type="submission" date="2017-12" db="EMBL/GenBank/DDBJ databases">
        <title>Sequencing, de novo assembly and annotation of complete genome of a new Thraustochytrid species, strain FCC1311.</title>
        <authorList>
            <person name="Sedici K."/>
            <person name="Godart F."/>
            <person name="Aiese Cigliano R."/>
            <person name="Sanseverino W."/>
            <person name="Barakat M."/>
            <person name="Ortet P."/>
            <person name="Marechal E."/>
            <person name="Cagnac O."/>
            <person name="Amato A."/>
        </authorList>
    </citation>
    <scope>NUCLEOTIDE SEQUENCE [LARGE SCALE GENOMIC DNA]</scope>
</reference>
<keyword evidence="2 6" id="KW-0812">Transmembrane</keyword>
<feature type="transmembrane region" description="Helical" evidence="6">
    <location>
        <begin position="93"/>
        <end position="116"/>
    </location>
</feature>
<protein>
    <submittedName>
        <fullName evidence="7">Uncharacterized protein</fullName>
    </submittedName>
</protein>
<dbReference type="PRINTS" id="PR00259">
    <property type="entry name" value="TMFOUR"/>
</dbReference>
<feature type="region of interest" description="Disordered" evidence="5">
    <location>
        <begin position="284"/>
        <end position="325"/>
    </location>
</feature>
<keyword evidence="4 6" id="KW-0472">Membrane</keyword>
<feature type="compositionally biased region" description="Acidic residues" evidence="5">
    <location>
        <begin position="316"/>
        <end position="325"/>
    </location>
</feature>
<evidence type="ECO:0000256" key="3">
    <source>
        <dbReference type="ARBA" id="ARBA00022989"/>
    </source>
</evidence>
<evidence type="ECO:0000313" key="8">
    <source>
        <dbReference type="Proteomes" id="UP000241890"/>
    </source>
</evidence>
<dbReference type="AlphaFoldDB" id="A0A2R5G398"/>
<evidence type="ECO:0000256" key="5">
    <source>
        <dbReference type="SAM" id="MobiDB-lite"/>
    </source>
</evidence>
<feature type="compositionally biased region" description="Basic and acidic residues" evidence="5">
    <location>
        <begin position="303"/>
        <end position="315"/>
    </location>
</feature>
<gene>
    <name evidence="7" type="ORF">FCC1311_016992</name>
</gene>
<dbReference type="EMBL" id="BEYU01000012">
    <property type="protein sequence ID" value="GBG25480.1"/>
    <property type="molecule type" value="Genomic_DNA"/>
</dbReference>
<evidence type="ECO:0000256" key="1">
    <source>
        <dbReference type="ARBA" id="ARBA00004141"/>
    </source>
</evidence>
<dbReference type="Pfam" id="PF00335">
    <property type="entry name" value="Tetraspanin"/>
    <property type="match status" value="1"/>
</dbReference>
<feature type="transmembrane region" description="Helical" evidence="6">
    <location>
        <begin position="30"/>
        <end position="50"/>
    </location>
</feature>
<dbReference type="InParanoid" id="A0A2R5G398"/>
<evidence type="ECO:0000313" key="7">
    <source>
        <dbReference type="EMBL" id="GBG25480.1"/>
    </source>
</evidence>
<sequence length="325" mass="36115">MGGKKSKPAEADAKAENGPRKCSKCYLMTLNSLIIAAGLVMISLSAWLGVEYKGLSDFVSATVIWTPLGLGFGLIFVGLLGLFGALYQNRCSLCLFIFFSAFLLVGCMVIAIFLFIEINNVDDVADVSNSAEINDSELDDVNTFEALVFNNCCYEQEDQFGDMEYEVELCPCSSTTSAGCTCFNDQVTYDYQNKHFDQDYCSVLQDLYIKQNSEQIYLIGNVEDGGCGGGDPKVFQRNMATYAEQSLKPGAAALLIVSIVMLVGVFFACFFFLLPVRKPHKYDKMDTEKRRNPKLANDEYGQEFERTESDRLAARDDDEGMIQMT</sequence>
<proteinExistence type="predicted"/>
<accession>A0A2R5G398</accession>
<comment type="subcellular location">
    <subcellularLocation>
        <location evidence="1">Membrane</location>
        <topology evidence="1">Multi-pass membrane protein</topology>
    </subcellularLocation>
</comment>
<dbReference type="Proteomes" id="UP000241890">
    <property type="component" value="Unassembled WGS sequence"/>
</dbReference>
<dbReference type="InterPro" id="IPR018499">
    <property type="entry name" value="Tetraspanin/Peripherin"/>
</dbReference>
<name>A0A2R5G398_9STRA</name>